<keyword evidence="3" id="KW-1185">Reference proteome</keyword>
<dbReference type="InterPro" id="IPR029058">
    <property type="entry name" value="AB_hydrolase_fold"/>
</dbReference>
<dbReference type="InterPro" id="IPR000073">
    <property type="entry name" value="AB_hydrolase_1"/>
</dbReference>
<gene>
    <name evidence="2" type="ORF">JAAARDRAFT_208490</name>
</gene>
<dbReference type="Pfam" id="PF12697">
    <property type="entry name" value="Abhydrolase_6"/>
    <property type="match status" value="1"/>
</dbReference>
<accession>A0A067PWP1</accession>
<dbReference type="OrthoDB" id="3466517at2759"/>
<dbReference type="AlphaFoldDB" id="A0A067PWP1"/>
<feature type="domain" description="AB hydrolase-1" evidence="1">
    <location>
        <begin position="30"/>
        <end position="340"/>
    </location>
</feature>
<dbReference type="InParanoid" id="A0A067PWP1"/>
<evidence type="ECO:0000259" key="1">
    <source>
        <dbReference type="Pfam" id="PF12697"/>
    </source>
</evidence>
<reference evidence="3" key="1">
    <citation type="journal article" date="2014" name="Proc. Natl. Acad. Sci. U.S.A.">
        <title>Extensive sampling of basidiomycete genomes demonstrates inadequacy of the white-rot/brown-rot paradigm for wood decay fungi.</title>
        <authorList>
            <person name="Riley R."/>
            <person name="Salamov A.A."/>
            <person name="Brown D.W."/>
            <person name="Nagy L.G."/>
            <person name="Floudas D."/>
            <person name="Held B.W."/>
            <person name="Levasseur A."/>
            <person name="Lombard V."/>
            <person name="Morin E."/>
            <person name="Otillar R."/>
            <person name="Lindquist E.A."/>
            <person name="Sun H."/>
            <person name="LaButti K.M."/>
            <person name="Schmutz J."/>
            <person name="Jabbour D."/>
            <person name="Luo H."/>
            <person name="Baker S.E."/>
            <person name="Pisabarro A.G."/>
            <person name="Walton J.D."/>
            <person name="Blanchette R.A."/>
            <person name="Henrissat B."/>
            <person name="Martin F."/>
            <person name="Cullen D."/>
            <person name="Hibbett D.S."/>
            <person name="Grigoriev I.V."/>
        </authorList>
    </citation>
    <scope>NUCLEOTIDE SEQUENCE [LARGE SCALE GENOMIC DNA]</scope>
    <source>
        <strain evidence="3">MUCL 33604</strain>
    </source>
</reference>
<dbReference type="Proteomes" id="UP000027265">
    <property type="component" value="Unassembled WGS sequence"/>
</dbReference>
<dbReference type="SUPFAM" id="SSF53474">
    <property type="entry name" value="alpha/beta-Hydrolases"/>
    <property type="match status" value="1"/>
</dbReference>
<evidence type="ECO:0000313" key="3">
    <source>
        <dbReference type="Proteomes" id="UP000027265"/>
    </source>
</evidence>
<evidence type="ECO:0000313" key="2">
    <source>
        <dbReference type="EMBL" id="KDQ55697.1"/>
    </source>
</evidence>
<organism evidence="2 3">
    <name type="scientific">Jaapia argillacea MUCL 33604</name>
    <dbReference type="NCBI Taxonomy" id="933084"/>
    <lineage>
        <taxon>Eukaryota</taxon>
        <taxon>Fungi</taxon>
        <taxon>Dikarya</taxon>
        <taxon>Basidiomycota</taxon>
        <taxon>Agaricomycotina</taxon>
        <taxon>Agaricomycetes</taxon>
        <taxon>Agaricomycetidae</taxon>
        <taxon>Jaapiales</taxon>
        <taxon>Jaapiaceae</taxon>
        <taxon>Jaapia</taxon>
    </lineage>
</organism>
<dbReference type="EMBL" id="KL197724">
    <property type="protein sequence ID" value="KDQ55697.1"/>
    <property type="molecule type" value="Genomic_DNA"/>
</dbReference>
<dbReference type="Gene3D" id="3.40.50.1820">
    <property type="entry name" value="alpha/beta hydrolase"/>
    <property type="match status" value="1"/>
</dbReference>
<name>A0A067PWP1_9AGAM</name>
<proteinExistence type="predicted"/>
<sequence>MPVATVDDHGTHIFFEDSGIPSGSSTYTTLVMVHGATFHSAIFSRLVPLATEYKLRLVRINRRDYDGSTPLSADDLEGLKSGDKHREASFLQARGLEIAAFLAWFASTQNIPAISTLEGGDKVGGINLFGWSAGNNAALSVLANLDKLSTAKRDVLEEYLNVVILFDLPRFLLGLAYPPEIWHPFFDTTIPPDQLLPTFYRFVSSYYDHQSISQSINDLAKEPMSTKTPTLIGMSPEELNMVSDLRPFAADIALLTLSPELYVEQLRKALFDHETVKMCPKTRVGLIWCNQSVWEIPTVGWEMENMLVENRRKGGMGRSVRVVEQKGANHFAHWDDPRGTMQAIAALIASPVA</sequence>
<dbReference type="HOGENOM" id="CLU_045014_0_0_1"/>
<protein>
    <recommendedName>
        <fullName evidence="1">AB hydrolase-1 domain-containing protein</fullName>
    </recommendedName>
</protein>